<dbReference type="InterPro" id="IPR009057">
    <property type="entry name" value="Homeodomain-like_sf"/>
</dbReference>
<reference evidence="7 8" key="1">
    <citation type="submission" date="2016-10" db="EMBL/GenBank/DDBJ databases">
        <authorList>
            <person name="de Groot N.N."/>
        </authorList>
    </citation>
    <scope>NUCLEOTIDE SEQUENCE [LARGE SCALE GENOMIC DNA]</scope>
    <source>
        <strain evidence="7 8">DSM 45514</strain>
    </source>
</reference>
<dbReference type="InterPro" id="IPR025662">
    <property type="entry name" value="Sigma_54_int_dom_ATP-bd_1"/>
</dbReference>
<keyword evidence="2" id="KW-0067">ATP-binding</keyword>
<dbReference type="STRING" id="1236220.SAMN04488112_11252"/>
<dbReference type="Proteomes" id="UP000199387">
    <property type="component" value="Unassembled WGS sequence"/>
</dbReference>
<dbReference type="PROSITE" id="PS50045">
    <property type="entry name" value="SIGMA54_INTERACT_4"/>
    <property type="match status" value="1"/>
</dbReference>
<keyword evidence="4 7" id="KW-0238">DNA-binding</keyword>
<dbReference type="PROSITE" id="PS00688">
    <property type="entry name" value="SIGMA54_INTERACT_3"/>
    <property type="match status" value="1"/>
</dbReference>
<evidence type="ECO:0000256" key="3">
    <source>
        <dbReference type="ARBA" id="ARBA00023015"/>
    </source>
</evidence>
<gene>
    <name evidence="7" type="ORF">SAMN04488112_11252</name>
</gene>
<keyword evidence="8" id="KW-1185">Reference proteome</keyword>
<dbReference type="PRINTS" id="PR01590">
    <property type="entry name" value="HTHFIS"/>
</dbReference>
<protein>
    <submittedName>
        <fullName evidence="7">Transcriptional regulator containing PAS, AAA-type ATPase, and DNA-binding Fis domains</fullName>
    </submittedName>
</protein>
<dbReference type="Pfam" id="PF01590">
    <property type="entry name" value="GAF"/>
    <property type="match status" value="1"/>
</dbReference>
<dbReference type="SUPFAM" id="SSF46689">
    <property type="entry name" value="Homeodomain-like"/>
    <property type="match status" value="1"/>
</dbReference>
<evidence type="ECO:0000256" key="2">
    <source>
        <dbReference type="ARBA" id="ARBA00022840"/>
    </source>
</evidence>
<dbReference type="PROSITE" id="PS00675">
    <property type="entry name" value="SIGMA54_INTERACT_1"/>
    <property type="match status" value="1"/>
</dbReference>
<dbReference type="Pfam" id="PF00158">
    <property type="entry name" value="Sigma54_activat"/>
    <property type="match status" value="1"/>
</dbReference>
<keyword evidence="1" id="KW-0547">Nucleotide-binding</keyword>
<dbReference type="PROSITE" id="PS00676">
    <property type="entry name" value="SIGMA54_INTERACT_2"/>
    <property type="match status" value="1"/>
</dbReference>
<dbReference type="AlphaFoldDB" id="A0A1G6N9V8"/>
<dbReference type="InterPro" id="IPR029016">
    <property type="entry name" value="GAF-like_dom_sf"/>
</dbReference>
<dbReference type="EMBL" id="FMZA01000012">
    <property type="protein sequence ID" value="SDC64177.1"/>
    <property type="molecule type" value="Genomic_DNA"/>
</dbReference>
<dbReference type="SUPFAM" id="SSF52540">
    <property type="entry name" value="P-loop containing nucleoside triphosphate hydrolases"/>
    <property type="match status" value="1"/>
</dbReference>
<name>A0A1G6N9V8_9BACL</name>
<dbReference type="RefSeq" id="WP_091570467.1">
    <property type="nucleotide sequence ID" value="NZ_FMZA01000012.1"/>
</dbReference>
<organism evidence="7 8">
    <name type="scientific">Melghirimyces thermohalophilus</name>
    <dbReference type="NCBI Taxonomy" id="1236220"/>
    <lineage>
        <taxon>Bacteria</taxon>
        <taxon>Bacillati</taxon>
        <taxon>Bacillota</taxon>
        <taxon>Bacilli</taxon>
        <taxon>Bacillales</taxon>
        <taxon>Thermoactinomycetaceae</taxon>
        <taxon>Melghirimyces</taxon>
    </lineage>
</organism>
<dbReference type="InterPro" id="IPR027417">
    <property type="entry name" value="P-loop_NTPase"/>
</dbReference>
<dbReference type="Gene3D" id="1.10.8.60">
    <property type="match status" value="1"/>
</dbReference>
<accession>A0A1G6N9V8</accession>
<keyword evidence="5" id="KW-0804">Transcription</keyword>
<dbReference type="InterPro" id="IPR003593">
    <property type="entry name" value="AAA+_ATPase"/>
</dbReference>
<evidence type="ECO:0000313" key="8">
    <source>
        <dbReference type="Proteomes" id="UP000199387"/>
    </source>
</evidence>
<dbReference type="InterPro" id="IPR025944">
    <property type="entry name" value="Sigma_54_int_dom_CS"/>
</dbReference>
<evidence type="ECO:0000256" key="5">
    <source>
        <dbReference type="ARBA" id="ARBA00023163"/>
    </source>
</evidence>
<dbReference type="SMART" id="SM00382">
    <property type="entry name" value="AAA"/>
    <property type="match status" value="1"/>
</dbReference>
<dbReference type="Gene3D" id="3.30.450.40">
    <property type="match status" value="1"/>
</dbReference>
<evidence type="ECO:0000256" key="4">
    <source>
        <dbReference type="ARBA" id="ARBA00023125"/>
    </source>
</evidence>
<dbReference type="Pfam" id="PF02954">
    <property type="entry name" value="HTH_8"/>
    <property type="match status" value="1"/>
</dbReference>
<dbReference type="GO" id="GO:0005524">
    <property type="term" value="F:ATP binding"/>
    <property type="evidence" value="ECO:0007669"/>
    <property type="project" value="UniProtKB-KW"/>
</dbReference>
<dbReference type="InterPro" id="IPR025943">
    <property type="entry name" value="Sigma_54_int_dom_ATP-bd_2"/>
</dbReference>
<keyword evidence="3" id="KW-0805">Transcription regulation</keyword>
<dbReference type="Gene3D" id="3.40.50.300">
    <property type="entry name" value="P-loop containing nucleotide triphosphate hydrolases"/>
    <property type="match status" value="1"/>
</dbReference>
<proteinExistence type="predicted"/>
<dbReference type="FunFam" id="3.40.50.300:FF:000006">
    <property type="entry name" value="DNA-binding transcriptional regulator NtrC"/>
    <property type="match status" value="1"/>
</dbReference>
<dbReference type="InterPro" id="IPR002197">
    <property type="entry name" value="HTH_Fis"/>
</dbReference>
<dbReference type="InterPro" id="IPR002078">
    <property type="entry name" value="Sigma_54_int"/>
</dbReference>
<dbReference type="GO" id="GO:0006355">
    <property type="term" value="P:regulation of DNA-templated transcription"/>
    <property type="evidence" value="ECO:0007669"/>
    <property type="project" value="InterPro"/>
</dbReference>
<dbReference type="Pfam" id="PF25601">
    <property type="entry name" value="AAA_lid_14"/>
    <property type="match status" value="1"/>
</dbReference>
<dbReference type="Gene3D" id="1.10.10.60">
    <property type="entry name" value="Homeodomain-like"/>
    <property type="match status" value="1"/>
</dbReference>
<dbReference type="PANTHER" id="PTHR32071">
    <property type="entry name" value="TRANSCRIPTIONAL REGULATORY PROTEIN"/>
    <property type="match status" value="1"/>
</dbReference>
<sequence length="560" mass="63705">MPQIDACFDEHYAVALADAQSRILFLQAQGRLFEAVSSVNFAPGGDWSEATCGTNAIGTALAQKKPITIFDAEHFCESWQPYSCAGVPIRHPLSGQMIGALDLTTFTEKFPDNALPLTMMLSKTIETELYYRVRLEQAQLEQCFTAFHHDIKKDTLLAIDRDGRVVRHNRDPEKWTFSWKSSFDWETYFIELETYNAEVITQPLPFFAKRPIGNVRLIRQEQHLIGVLVQIPCERKDSRKFYTGVQPPSNSDTVGRDPRWIHLVNRVERAAQQDVPILLLGESGTGKEVLARRIHQHSARKEGPFLPVNCAALHHSLAASEWFGYGEGTFTGGLKQGKPGWFENADGGTLFLDEIGELPLPVQAMLLRTLQEHQVTRIGEAKPRDVQVRVIAATNKDLREAVRKKEFRSDLYFRLNTITFTIPPLRERPDDIPLLAEHLMRQVEIRQRMDIVHTLSPEAIKDLKRYPWPGNVRELKNALEHALVFADGPVIRPEHLPNSVRETEGMITTDREIPVPPSTDEKEYLKQLLASTEYNLSKTARILGIARGTLYKRLKKYGLR</sequence>
<dbReference type="GO" id="GO:0043565">
    <property type="term" value="F:sequence-specific DNA binding"/>
    <property type="evidence" value="ECO:0007669"/>
    <property type="project" value="InterPro"/>
</dbReference>
<dbReference type="InterPro" id="IPR003018">
    <property type="entry name" value="GAF"/>
</dbReference>
<evidence type="ECO:0000259" key="6">
    <source>
        <dbReference type="PROSITE" id="PS50045"/>
    </source>
</evidence>
<dbReference type="InterPro" id="IPR058031">
    <property type="entry name" value="AAA_lid_NorR"/>
</dbReference>
<evidence type="ECO:0000256" key="1">
    <source>
        <dbReference type="ARBA" id="ARBA00022741"/>
    </source>
</evidence>
<evidence type="ECO:0000313" key="7">
    <source>
        <dbReference type="EMBL" id="SDC64177.1"/>
    </source>
</evidence>
<feature type="domain" description="Sigma-54 factor interaction" evidence="6">
    <location>
        <begin position="253"/>
        <end position="484"/>
    </location>
</feature>
<dbReference type="CDD" id="cd00009">
    <property type="entry name" value="AAA"/>
    <property type="match status" value="1"/>
</dbReference>